<organism evidence="2 3">
    <name type="scientific">Mycolicibacterium rufum</name>
    <dbReference type="NCBI Taxonomy" id="318424"/>
    <lineage>
        <taxon>Bacteria</taxon>
        <taxon>Bacillati</taxon>
        <taxon>Actinomycetota</taxon>
        <taxon>Actinomycetes</taxon>
        <taxon>Mycobacteriales</taxon>
        <taxon>Mycobacteriaceae</taxon>
        <taxon>Mycolicibacterium</taxon>
    </lineage>
</organism>
<evidence type="ECO:0000259" key="1">
    <source>
        <dbReference type="Pfam" id="PF13649"/>
    </source>
</evidence>
<dbReference type="Pfam" id="PF13649">
    <property type="entry name" value="Methyltransf_25"/>
    <property type="match status" value="1"/>
</dbReference>
<feature type="domain" description="Methyltransferase" evidence="1">
    <location>
        <begin position="45"/>
        <end position="114"/>
    </location>
</feature>
<protein>
    <submittedName>
        <fullName evidence="2">Class I SAM-dependent methyltransferase</fullName>
    </submittedName>
</protein>
<accession>A0ABY3UAJ6</accession>
<dbReference type="RefSeq" id="WP_043415157.1">
    <property type="nucleotide sequence ID" value="NZ_CP092427.2"/>
</dbReference>
<keyword evidence="3" id="KW-1185">Reference proteome</keyword>
<dbReference type="GO" id="GO:0008168">
    <property type="term" value="F:methyltransferase activity"/>
    <property type="evidence" value="ECO:0007669"/>
    <property type="project" value="UniProtKB-KW"/>
</dbReference>
<evidence type="ECO:0000313" key="2">
    <source>
        <dbReference type="EMBL" id="ULP34604.1"/>
    </source>
</evidence>
<keyword evidence="2" id="KW-0808">Transferase</keyword>
<gene>
    <name evidence="2" type="ORF">MJO55_14765</name>
</gene>
<dbReference type="InterPro" id="IPR029063">
    <property type="entry name" value="SAM-dependent_MTases_sf"/>
</dbReference>
<sequence>MSDDDRDRWDRRYASLPAVAPENICLPVVFQPFSHLFPTAGTAWDLACGRGGAAIWLAQRGMTVCGYDVSPVAVAEARLLARRCGCAARTRFAVADLDDGLPPGDPVDVVLCLNFRDPRLDEPVQSRVRRGGLLAISALSEVGAGPGRYRAAPGELARAFEALDVLACGEADGQAWLLARR</sequence>
<proteinExistence type="predicted"/>
<dbReference type="EMBL" id="CP092427">
    <property type="protein sequence ID" value="ULP34604.1"/>
    <property type="molecule type" value="Genomic_DNA"/>
</dbReference>
<evidence type="ECO:0000313" key="3">
    <source>
        <dbReference type="Proteomes" id="UP001055159"/>
    </source>
</evidence>
<dbReference type="GO" id="GO:0032259">
    <property type="term" value="P:methylation"/>
    <property type="evidence" value="ECO:0007669"/>
    <property type="project" value="UniProtKB-KW"/>
</dbReference>
<name>A0ABY3UAJ6_9MYCO</name>
<reference evidence="2" key="1">
    <citation type="submission" date="2022-08" db="EMBL/GenBank/DDBJ databases">
        <title>Whole genome sequencing of non-tuberculosis mycobacteria type-strains.</title>
        <authorList>
            <person name="Igarashi Y."/>
            <person name="Osugi A."/>
            <person name="Mitarai S."/>
        </authorList>
    </citation>
    <scope>NUCLEOTIDE SEQUENCE</scope>
    <source>
        <strain evidence="2">JCM 16372</strain>
    </source>
</reference>
<dbReference type="Proteomes" id="UP001055159">
    <property type="component" value="Chromosome"/>
</dbReference>
<dbReference type="InterPro" id="IPR041698">
    <property type="entry name" value="Methyltransf_25"/>
</dbReference>
<dbReference type="CDD" id="cd02440">
    <property type="entry name" value="AdoMet_MTases"/>
    <property type="match status" value="1"/>
</dbReference>
<keyword evidence="2" id="KW-0489">Methyltransferase</keyword>
<dbReference type="Gene3D" id="3.40.50.150">
    <property type="entry name" value="Vaccinia Virus protein VP39"/>
    <property type="match status" value="1"/>
</dbReference>
<dbReference type="SUPFAM" id="SSF53335">
    <property type="entry name" value="S-adenosyl-L-methionine-dependent methyltransferases"/>
    <property type="match status" value="1"/>
</dbReference>